<evidence type="ECO:0000313" key="4">
    <source>
        <dbReference type="Proteomes" id="UP000039865"/>
    </source>
</evidence>
<feature type="transmembrane region" description="Helical" evidence="2">
    <location>
        <begin position="112"/>
        <end position="137"/>
    </location>
</feature>
<dbReference type="EMBL" id="CCKQ01001015">
    <property type="protein sequence ID" value="CDW72106.1"/>
    <property type="molecule type" value="Genomic_DNA"/>
</dbReference>
<dbReference type="InParanoid" id="A0A077ZUF6"/>
<accession>A0A077ZUF6</accession>
<gene>
    <name evidence="3" type="primary">Contig15842.g16885</name>
    <name evidence="3" type="ORF">STYLEM_1060</name>
</gene>
<proteinExistence type="predicted"/>
<evidence type="ECO:0000256" key="2">
    <source>
        <dbReference type="SAM" id="Phobius"/>
    </source>
</evidence>
<keyword evidence="2" id="KW-0472">Membrane</keyword>
<reference evidence="3 4" key="1">
    <citation type="submission" date="2014-06" db="EMBL/GenBank/DDBJ databases">
        <authorList>
            <person name="Swart Estienne"/>
        </authorList>
    </citation>
    <scope>NUCLEOTIDE SEQUENCE [LARGE SCALE GENOMIC DNA]</scope>
    <source>
        <strain evidence="3 4">130c</strain>
    </source>
</reference>
<sequence length="580" mass="68316">MLINTSYVDIESANSNADDPQILKSYWDDSFNFNVLRNLGQDIDIYLKSNLLKITDDFTGWSSTSQTFIQLGDHRHALRDLNLEDNKEQIYLKAQFKLDSQYKIYERKPYSFIQMIGDIGGIINSLYLLGYLFMALFHDDLLQSSIIKSIYQIEDKFSRKNFSNNDLLPSTLSRDEENIIKYEQDKQLQYKLKRSPRKKKSSATLFYKDSNFTSFDAKLLISSQSKKIFEELSKRARFDFGLKEMIIILFSKIIICKKQRSAGDHHSKETFLKKTQIFERAKKKLANEFDALTILRTIRQFKLLTGIFLNKHQNKILQMQKKNVIDSNISDNELEEFQDNQLKSIKLKRLRTVEEFEMEQKRRNYLFGSESEIRQSLRYFQEKTILNLIDKRLLLGIIQRNVELDDDEDERNEVLKEMLEIQIMSTPQRFSQIASPQIDVSNLHQSLTGLKRRLNFSPFRNKKHDIEIEYSVSECFDSADSQSNKPPLRNKHIVLTSPNQKTFSIFDSLKPVEIANDQFQQSPQRQKSKFSKMNQSQVRSKSSTQRLDTSIHDHDQLKQLDMVASPEHIELRKKKKYYLV</sequence>
<name>A0A077ZUF6_STYLE</name>
<keyword evidence="2" id="KW-0812">Transmembrane</keyword>
<feature type="region of interest" description="Disordered" evidence="1">
    <location>
        <begin position="519"/>
        <end position="549"/>
    </location>
</feature>
<dbReference type="OrthoDB" id="10672837at2759"/>
<organism evidence="3 4">
    <name type="scientific">Stylonychia lemnae</name>
    <name type="common">Ciliate</name>
    <dbReference type="NCBI Taxonomy" id="5949"/>
    <lineage>
        <taxon>Eukaryota</taxon>
        <taxon>Sar</taxon>
        <taxon>Alveolata</taxon>
        <taxon>Ciliophora</taxon>
        <taxon>Intramacronucleata</taxon>
        <taxon>Spirotrichea</taxon>
        <taxon>Stichotrichia</taxon>
        <taxon>Sporadotrichida</taxon>
        <taxon>Oxytrichidae</taxon>
        <taxon>Stylonychinae</taxon>
        <taxon>Stylonychia</taxon>
    </lineage>
</organism>
<dbReference type="AlphaFoldDB" id="A0A077ZUF6"/>
<evidence type="ECO:0000313" key="3">
    <source>
        <dbReference type="EMBL" id="CDW72106.1"/>
    </source>
</evidence>
<feature type="compositionally biased region" description="Polar residues" evidence="1">
    <location>
        <begin position="519"/>
        <end position="548"/>
    </location>
</feature>
<evidence type="ECO:0000256" key="1">
    <source>
        <dbReference type="SAM" id="MobiDB-lite"/>
    </source>
</evidence>
<dbReference type="Proteomes" id="UP000039865">
    <property type="component" value="Unassembled WGS sequence"/>
</dbReference>
<keyword evidence="2" id="KW-1133">Transmembrane helix</keyword>
<keyword evidence="4" id="KW-1185">Reference proteome</keyword>
<protein>
    <submittedName>
        <fullName evidence="3">Uncharacterized protein</fullName>
    </submittedName>
</protein>